<gene>
    <name evidence="2" type="ORF">HUG20_13165</name>
</gene>
<feature type="transmembrane region" description="Helical" evidence="1">
    <location>
        <begin position="92"/>
        <end position="115"/>
    </location>
</feature>
<feature type="transmembrane region" description="Helical" evidence="1">
    <location>
        <begin position="62"/>
        <end position="80"/>
    </location>
</feature>
<organism evidence="2 3">
    <name type="scientific">Salicibibacter cibi</name>
    <dbReference type="NCBI Taxonomy" id="2743001"/>
    <lineage>
        <taxon>Bacteria</taxon>
        <taxon>Bacillati</taxon>
        <taxon>Bacillota</taxon>
        <taxon>Bacilli</taxon>
        <taxon>Bacillales</taxon>
        <taxon>Bacillaceae</taxon>
        <taxon>Salicibibacter</taxon>
    </lineage>
</organism>
<feature type="transmembrane region" description="Helical" evidence="1">
    <location>
        <begin position="7"/>
        <end position="28"/>
    </location>
</feature>
<keyword evidence="1" id="KW-1133">Transmembrane helix</keyword>
<dbReference type="KEGG" id="scib:HUG20_13165"/>
<sequence length="176" mass="19415">MKYLAGIGIKFGMMFVGIGIVLGGFSGVAFSNVLAISLVLTVVSFLGDVFILPGINDRTAMIADFFLAWAGVWILGLFFIEQPMALGIPSFITALILPGAKFSFICICDANFLTVHRRMKKTSPRLRLNLIMSDNRALRQEICKPSMGKICTRNCRPKIQRTKSSSEKTETKPSLF</sequence>
<dbReference type="EMBL" id="CP054706">
    <property type="protein sequence ID" value="QQK80750.1"/>
    <property type="molecule type" value="Genomic_DNA"/>
</dbReference>
<keyword evidence="1" id="KW-0472">Membrane</keyword>
<dbReference type="AlphaFoldDB" id="A0A7T7CG27"/>
<evidence type="ECO:0000256" key="1">
    <source>
        <dbReference type="SAM" id="Phobius"/>
    </source>
</evidence>
<dbReference type="Pfam" id="PF10710">
    <property type="entry name" value="DUF2512"/>
    <property type="match status" value="1"/>
</dbReference>
<evidence type="ECO:0000313" key="2">
    <source>
        <dbReference type="EMBL" id="QQK80750.1"/>
    </source>
</evidence>
<dbReference type="Proteomes" id="UP000595349">
    <property type="component" value="Chromosome"/>
</dbReference>
<protein>
    <submittedName>
        <fullName evidence="2">DUF2512 family protein</fullName>
    </submittedName>
</protein>
<accession>A0A7T7CG27</accession>
<proteinExistence type="predicted"/>
<feature type="transmembrane region" description="Helical" evidence="1">
    <location>
        <begin position="34"/>
        <end position="55"/>
    </location>
</feature>
<evidence type="ECO:0000313" key="3">
    <source>
        <dbReference type="Proteomes" id="UP000595349"/>
    </source>
</evidence>
<keyword evidence="1" id="KW-0812">Transmembrane</keyword>
<reference evidence="2 3" key="1">
    <citation type="submission" date="2020-06" db="EMBL/GenBank/DDBJ databases">
        <title>Genomic analysis of Salicibibacter sp. NKC21-4.</title>
        <authorList>
            <person name="Oh Y.J."/>
        </authorList>
    </citation>
    <scope>NUCLEOTIDE SEQUENCE [LARGE SCALE GENOMIC DNA]</scope>
    <source>
        <strain evidence="2 3">NKC21-4</strain>
    </source>
</reference>
<name>A0A7T7CG27_9BACI</name>
<dbReference type="InterPro" id="IPR019649">
    <property type="entry name" value="DUF2512"/>
</dbReference>
<keyword evidence="3" id="KW-1185">Reference proteome</keyword>